<organism evidence="1 2">
    <name type="scientific">Planosporangium thailandense</name>
    <dbReference type="NCBI Taxonomy" id="765197"/>
    <lineage>
        <taxon>Bacteria</taxon>
        <taxon>Bacillati</taxon>
        <taxon>Actinomycetota</taxon>
        <taxon>Actinomycetes</taxon>
        <taxon>Micromonosporales</taxon>
        <taxon>Micromonosporaceae</taxon>
        <taxon>Planosporangium</taxon>
    </lineage>
</organism>
<dbReference type="InterPro" id="IPR006311">
    <property type="entry name" value="TAT_signal"/>
</dbReference>
<dbReference type="Pfam" id="PF24152">
    <property type="entry name" value="DUF7405"/>
    <property type="match status" value="2"/>
</dbReference>
<evidence type="ECO:0000313" key="2">
    <source>
        <dbReference type="Proteomes" id="UP000722989"/>
    </source>
</evidence>
<dbReference type="EMBL" id="JAATVY010000005">
    <property type="protein sequence ID" value="NJC70022.1"/>
    <property type="molecule type" value="Genomic_DNA"/>
</dbReference>
<evidence type="ECO:0000313" key="1">
    <source>
        <dbReference type="EMBL" id="NJC70022.1"/>
    </source>
</evidence>
<keyword evidence="2" id="KW-1185">Reference proteome</keyword>
<name>A0ABX0XVG8_9ACTN</name>
<dbReference type="InterPro" id="IPR019546">
    <property type="entry name" value="TAT_signal_bac_arc"/>
</dbReference>
<dbReference type="InterPro" id="IPR055828">
    <property type="entry name" value="DUF7405"/>
</dbReference>
<dbReference type="NCBIfam" id="TIGR01409">
    <property type="entry name" value="TAT_signal_seq"/>
    <property type="match status" value="1"/>
</dbReference>
<dbReference type="RefSeq" id="WP_167924935.1">
    <property type="nucleotide sequence ID" value="NZ_JAATVY010000005.1"/>
</dbReference>
<reference evidence="1 2" key="1">
    <citation type="submission" date="2020-03" db="EMBL/GenBank/DDBJ databases">
        <title>WGS of the type strain of Planosporangium spp.</title>
        <authorList>
            <person name="Thawai C."/>
        </authorList>
    </citation>
    <scope>NUCLEOTIDE SEQUENCE [LARGE SCALE GENOMIC DNA]</scope>
    <source>
        <strain evidence="1 2">TBRC 5610</strain>
    </source>
</reference>
<gene>
    <name evidence="1" type="ORF">HC031_09915</name>
</gene>
<protein>
    <submittedName>
        <fullName evidence="1">Twin-arginine translocation signal domain-containing protein</fullName>
    </submittedName>
</protein>
<dbReference type="Proteomes" id="UP000722989">
    <property type="component" value="Unassembled WGS sequence"/>
</dbReference>
<proteinExistence type="predicted"/>
<accession>A0ABX0XVG8</accession>
<sequence>MANSDENVFAGKLRGELSRRRFLQGTACTLGAALASAGIYEKIETIAQPPERPAFASSPPTQEQYILQNEQVVTVDGSGVETSNGTTAVRVPALHDHVITATLNVPANAKALQEAQRHLESALMGLEQQFPPTPAGVGITVAWGLPYFHHYIPSLGKTSSFFKAGTLYPTYLPVDLVTSKMEGHTVYALQESRTFPSDQSPPGFGPVRMEQNDMAVLLRSDSLANIMAATKALFGTGSNQAGGLFKVTSIRRGFSGGGFYGLQGLPSKLALAAHLPGAQSIPANAQGFLGFTTTLQSNMGPGIIANLETLPGVTDQWPHGYFRQGTTMQLSHLFQDLATWYEQRFPQYARRVQAMFQPGLSPAPAPGTLTLDPPGQSEADVAHGVERYRAYGHSGSMAQVDSTTSPTTSNYGAAYPAGTTIPVRGDFDTLDNPFYYTSDPTGNHYNEKKAAGLHFIMFQPTIGIFNRVRLAMDGHYSDTTLPVAPRSHGAGINSVLFTTHRQNYLVPPRRHRSFPLAEFLS</sequence>
<comment type="caution">
    <text evidence="1">The sequence shown here is derived from an EMBL/GenBank/DDBJ whole genome shotgun (WGS) entry which is preliminary data.</text>
</comment>
<dbReference type="PROSITE" id="PS51318">
    <property type="entry name" value="TAT"/>
    <property type="match status" value="1"/>
</dbReference>